<feature type="transmembrane region" description="Helical" evidence="2">
    <location>
        <begin position="503"/>
        <end position="530"/>
    </location>
</feature>
<dbReference type="Gene3D" id="3.30.70.1320">
    <property type="entry name" value="Multidrug efflux transporter AcrB pore domain like"/>
    <property type="match status" value="2"/>
</dbReference>
<keyword evidence="2" id="KW-1133">Transmembrane helix</keyword>
<gene>
    <name evidence="3" type="ORF">HD596_007824</name>
</gene>
<reference evidence="3 4" key="1">
    <citation type="submission" date="2020-08" db="EMBL/GenBank/DDBJ databases">
        <title>Sequencing the genomes of 1000 actinobacteria strains.</title>
        <authorList>
            <person name="Klenk H.-P."/>
        </authorList>
    </citation>
    <scope>NUCLEOTIDE SEQUENCE [LARGE SCALE GENOMIC DNA]</scope>
    <source>
        <strain evidence="3 4">DSM 45507</strain>
    </source>
</reference>
<accession>A0A7W9GC58</accession>
<feature type="transmembrane region" description="Helical" evidence="2">
    <location>
        <begin position="471"/>
        <end position="491"/>
    </location>
</feature>
<sequence>MTAFARLSLVNRSLVILVALVLSAFGAFTIPQLKQQLLPSLSFPGAFVVAAYPGASPEIVEDQVTKPIEDSFQGLDGMEQMTSTSKEGLAQIQVAFEYGTDVESSLNKMQQAVSRLSLPDGVDPQVVAGNTDDIPVVVLAVGDGGDERAMADKLRRIMVPELQSVEGVREASVTGTRDEVVTIEPDTEKMAKAGVSASQIPDVLKANGTPIPAGTLTADGKSLTVQVGARVDSVAKLKDLYLTPAQPAATQPQQQPSQAQARPQTGQPGRPGQSPAALAQQQAPKPKPLKPVKLGDVAEIKQGLADATTITRTDGKTSLGVSVTMVPDGNAVSISHDISEKLPELTRALGDSSDTAVSVVFDQAPYVEESIRSLTTEGLLGLAFAVLVILVFLLSVRSTLVTAVSIPLSVVIALIVLWAGDYSLNMLTLGALTIAVGRVVDDSIVVLENIKRHLAYGEAKLQAILTAVREVSGAVTASTLTTVAVFAPIAIVGGMVGELFRPFAITVAVALLASLVVSLTVVPVLAYWFLKAPNLTPEQARKQREEAEAKELRSPLQRAYLPVLRFATRFKLVTILIGVAVFIGTMGLAGGLQTNFLDSSGQNTISLSQKMPVGTDLATTDKAAQQVEGVLKDLDGVETYQVNVGGGNAMQGGAVGGGADRASYSVTVKDSADPDKVQQELRERIDGLSGVGEVTVGGAGGGGFSSDTIDVIVQAPDAETLRTATDTVKTAMGEVSGLTEVSSNMETSAPRVEVVVDRQEAAERGLSEAQVGQAVAQAFRGAPLGQITLDGRSSDLVLRGADAPDDIKAIKDLKLPTAAGMVKLSTVADVKEVAGPTQVTRIDGERSATVSAKAADAGNLGAVTQSLTTKLSGLSLAAGATYEIGGVSAQQSDAFSDLGIAMLAAIAIVFLIMVATFRSFVQPLILLVSIPFAATGAIGLLVATDTALGVPALIGMLMLIGIVVTNAIVLIDLINQYREQGMGVVEAVIEGGRRRLRPILMTAVATICALTPMALGVTGSGGFISQPLAIVVIGGLISSTLLTLVLVPTLYTMVERAKERMRRKPAEPKHEAKVLTPTS</sequence>
<feature type="transmembrane region" description="Helical" evidence="2">
    <location>
        <begin position="950"/>
        <end position="974"/>
    </location>
</feature>
<feature type="transmembrane region" description="Helical" evidence="2">
    <location>
        <begin position="1030"/>
        <end position="1054"/>
    </location>
</feature>
<feature type="transmembrane region" description="Helical" evidence="2">
    <location>
        <begin position="999"/>
        <end position="1024"/>
    </location>
</feature>
<feature type="transmembrane region" description="Helical" evidence="2">
    <location>
        <begin position="924"/>
        <end position="944"/>
    </location>
</feature>
<name>A0A7W9GC58_9ACTN</name>
<dbReference type="InterPro" id="IPR027463">
    <property type="entry name" value="AcrB_DN_DC_subdom"/>
</dbReference>
<dbReference type="PANTHER" id="PTHR32063:SF0">
    <property type="entry name" value="SWARMING MOTILITY PROTEIN SWRC"/>
    <property type="match status" value="1"/>
</dbReference>
<organism evidence="3 4">
    <name type="scientific">Nonomuraea jabiensis</name>
    <dbReference type="NCBI Taxonomy" id="882448"/>
    <lineage>
        <taxon>Bacteria</taxon>
        <taxon>Bacillati</taxon>
        <taxon>Actinomycetota</taxon>
        <taxon>Actinomycetes</taxon>
        <taxon>Streptosporangiales</taxon>
        <taxon>Streptosporangiaceae</taxon>
        <taxon>Nonomuraea</taxon>
    </lineage>
</organism>
<feature type="compositionally biased region" description="Low complexity" evidence="1">
    <location>
        <begin position="246"/>
        <end position="265"/>
    </location>
</feature>
<feature type="transmembrane region" description="Helical" evidence="2">
    <location>
        <begin position="426"/>
        <end position="450"/>
    </location>
</feature>
<comment type="caution">
    <text evidence="3">The sequence shown here is derived from an EMBL/GenBank/DDBJ whole genome shotgun (WGS) entry which is preliminary data.</text>
</comment>
<dbReference type="Gene3D" id="1.20.1640.10">
    <property type="entry name" value="Multidrug efflux transporter AcrB transmembrane domain"/>
    <property type="match status" value="3"/>
</dbReference>
<feature type="transmembrane region" description="Helical" evidence="2">
    <location>
        <begin position="378"/>
        <end position="396"/>
    </location>
</feature>
<dbReference type="Proteomes" id="UP000579153">
    <property type="component" value="Unassembled WGS sequence"/>
</dbReference>
<feature type="transmembrane region" description="Helical" evidence="2">
    <location>
        <begin position="898"/>
        <end position="917"/>
    </location>
</feature>
<dbReference type="Gene3D" id="3.30.2090.10">
    <property type="entry name" value="Multidrug efflux transporter AcrB TolC docking domain, DN and DC subdomains"/>
    <property type="match status" value="3"/>
</dbReference>
<keyword evidence="2" id="KW-0472">Membrane</keyword>
<dbReference type="RefSeq" id="WP_185074427.1">
    <property type="nucleotide sequence ID" value="NZ_JACHMB010000001.1"/>
</dbReference>
<dbReference type="SUPFAM" id="SSF82714">
    <property type="entry name" value="Multidrug efflux transporter AcrB TolC docking domain, DN and DC subdomains"/>
    <property type="match status" value="2"/>
</dbReference>
<proteinExistence type="predicted"/>
<feature type="region of interest" description="Disordered" evidence="1">
    <location>
        <begin position="246"/>
        <end position="292"/>
    </location>
</feature>
<evidence type="ECO:0000256" key="1">
    <source>
        <dbReference type="SAM" id="MobiDB-lite"/>
    </source>
</evidence>
<keyword evidence="2" id="KW-0812">Transmembrane</keyword>
<dbReference type="PANTHER" id="PTHR32063">
    <property type="match status" value="1"/>
</dbReference>
<dbReference type="GO" id="GO:0005886">
    <property type="term" value="C:plasma membrane"/>
    <property type="evidence" value="ECO:0007669"/>
    <property type="project" value="TreeGrafter"/>
</dbReference>
<feature type="compositionally biased region" description="Low complexity" evidence="1">
    <location>
        <begin position="275"/>
        <end position="284"/>
    </location>
</feature>
<feature type="transmembrane region" description="Helical" evidence="2">
    <location>
        <begin position="572"/>
        <end position="592"/>
    </location>
</feature>
<dbReference type="AlphaFoldDB" id="A0A7W9GC58"/>
<dbReference type="Gene3D" id="3.30.70.1430">
    <property type="entry name" value="Multidrug efflux transporter AcrB pore domain"/>
    <property type="match status" value="2"/>
</dbReference>
<dbReference type="EMBL" id="JACHMB010000001">
    <property type="protein sequence ID" value="MBB5781068.1"/>
    <property type="molecule type" value="Genomic_DNA"/>
</dbReference>
<evidence type="ECO:0000256" key="2">
    <source>
        <dbReference type="SAM" id="Phobius"/>
    </source>
</evidence>
<dbReference type="SUPFAM" id="SSF82693">
    <property type="entry name" value="Multidrug efflux transporter AcrB pore domain, PN1, PN2, PC1 and PC2 subdomains"/>
    <property type="match status" value="3"/>
</dbReference>
<dbReference type="Pfam" id="PF00873">
    <property type="entry name" value="ACR_tran"/>
    <property type="match status" value="2"/>
</dbReference>
<dbReference type="SUPFAM" id="SSF82866">
    <property type="entry name" value="Multidrug efflux transporter AcrB transmembrane domain"/>
    <property type="match status" value="2"/>
</dbReference>
<feature type="transmembrane region" description="Helical" evidence="2">
    <location>
        <begin position="403"/>
        <end position="420"/>
    </location>
</feature>
<evidence type="ECO:0000313" key="3">
    <source>
        <dbReference type="EMBL" id="MBB5781068.1"/>
    </source>
</evidence>
<dbReference type="PRINTS" id="PR00702">
    <property type="entry name" value="ACRIFLAVINRP"/>
</dbReference>
<dbReference type="Gene3D" id="3.30.70.1440">
    <property type="entry name" value="Multidrug efflux transporter AcrB pore domain"/>
    <property type="match status" value="1"/>
</dbReference>
<dbReference type="InterPro" id="IPR001036">
    <property type="entry name" value="Acrflvin-R"/>
</dbReference>
<keyword evidence="4" id="KW-1185">Reference proteome</keyword>
<protein>
    <submittedName>
        <fullName evidence="3">HAE1 family hydrophobic/amphiphilic exporter-1</fullName>
    </submittedName>
</protein>
<dbReference type="GO" id="GO:0042910">
    <property type="term" value="F:xenobiotic transmembrane transporter activity"/>
    <property type="evidence" value="ECO:0007669"/>
    <property type="project" value="TreeGrafter"/>
</dbReference>
<evidence type="ECO:0000313" key="4">
    <source>
        <dbReference type="Proteomes" id="UP000579153"/>
    </source>
</evidence>